<dbReference type="SUPFAM" id="SSF53448">
    <property type="entry name" value="Nucleotide-diphospho-sugar transferases"/>
    <property type="match status" value="1"/>
</dbReference>
<accession>A0A3B1A6N2</accession>
<dbReference type="InterPro" id="IPR054790">
    <property type="entry name" value="MurU"/>
</dbReference>
<keyword evidence="2" id="KW-0548">Nucleotidyltransferase</keyword>
<gene>
    <name evidence="4" type="ORF">MNBD_GAMMA21-154</name>
</gene>
<evidence type="ECO:0000313" key="4">
    <source>
        <dbReference type="EMBL" id="VAW93849.1"/>
    </source>
</evidence>
<name>A0A3B1A6N2_9ZZZZ</name>
<dbReference type="PANTHER" id="PTHR43584:SF8">
    <property type="entry name" value="N-ACETYLMURAMATE ALPHA-1-PHOSPHATE URIDYLYLTRANSFERASE"/>
    <property type="match status" value="1"/>
</dbReference>
<dbReference type="InterPro" id="IPR050065">
    <property type="entry name" value="GlmU-like"/>
</dbReference>
<feature type="domain" description="Nucleotidyl transferase" evidence="3">
    <location>
        <begin position="1"/>
        <end position="215"/>
    </location>
</feature>
<dbReference type="PANTHER" id="PTHR43584">
    <property type="entry name" value="NUCLEOTIDYL TRANSFERASE"/>
    <property type="match status" value="1"/>
</dbReference>
<dbReference type="InterPro" id="IPR005835">
    <property type="entry name" value="NTP_transferase_dom"/>
</dbReference>
<proteinExistence type="predicted"/>
<evidence type="ECO:0000259" key="3">
    <source>
        <dbReference type="Pfam" id="PF00483"/>
    </source>
</evidence>
<organism evidence="4">
    <name type="scientific">hydrothermal vent metagenome</name>
    <dbReference type="NCBI Taxonomy" id="652676"/>
    <lineage>
        <taxon>unclassified sequences</taxon>
        <taxon>metagenomes</taxon>
        <taxon>ecological metagenomes</taxon>
    </lineage>
</organism>
<keyword evidence="1 4" id="KW-0808">Transferase</keyword>
<dbReference type="CDD" id="cd06422">
    <property type="entry name" value="NTP_transferase_like_1"/>
    <property type="match status" value="1"/>
</dbReference>
<dbReference type="InterPro" id="IPR029044">
    <property type="entry name" value="Nucleotide-diphossugar_trans"/>
</dbReference>
<reference evidence="4" key="1">
    <citation type="submission" date="2018-06" db="EMBL/GenBank/DDBJ databases">
        <authorList>
            <person name="Zhirakovskaya E."/>
        </authorList>
    </citation>
    <scope>NUCLEOTIDE SEQUENCE</scope>
</reference>
<sequence>MILAAGRGERMRPLTDNCPKPLLKVAGKRLIEYHLENIARAGIDEVVINHAWLGEQFPAVLGSGERFGLRIHYSDEGDKALETAGGIIRALPYLGSDPFLLVNGDIWTDYELSSLTRESFQLKHLSHLVLVANHAHHPRGDFDLDENRLLLDQPAYTYSGIGIYSPKIFTKLKIGVQPLAPVIRNTIKLRQVSGEIYNGRWEDVGTPDRLAKLEARLAN</sequence>
<dbReference type="AlphaFoldDB" id="A0A3B1A6N2"/>
<evidence type="ECO:0000256" key="2">
    <source>
        <dbReference type="ARBA" id="ARBA00022695"/>
    </source>
</evidence>
<protein>
    <submittedName>
        <fullName evidence="4">Nucleotidyl transferase possibly involved in threonylcarbamoyladenosine formation</fullName>
    </submittedName>
</protein>
<dbReference type="EMBL" id="UOFR01000023">
    <property type="protein sequence ID" value="VAW93849.1"/>
    <property type="molecule type" value="Genomic_DNA"/>
</dbReference>
<dbReference type="GO" id="GO:0016779">
    <property type="term" value="F:nucleotidyltransferase activity"/>
    <property type="evidence" value="ECO:0007669"/>
    <property type="project" value="UniProtKB-KW"/>
</dbReference>
<dbReference type="NCBIfam" id="NF045761">
    <property type="entry name" value="NAMPUrTaseMurU"/>
    <property type="match status" value="1"/>
</dbReference>
<dbReference type="Gene3D" id="3.90.550.10">
    <property type="entry name" value="Spore Coat Polysaccharide Biosynthesis Protein SpsA, Chain A"/>
    <property type="match status" value="1"/>
</dbReference>
<evidence type="ECO:0000256" key="1">
    <source>
        <dbReference type="ARBA" id="ARBA00022679"/>
    </source>
</evidence>
<dbReference type="Pfam" id="PF00483">
    <property type="entry name" value="NTP_transferase"/>
    <property type="match status" value="1"/>
</dbReference>